<dbReference type="SUPFAM" id="SSF56112">
    <property type="entry name" value="Protein kinase-like (PK-like)"/>
    <property type="match status" value="1"/>
</dbReference>
<organism evidence="1 2">
    <name type="scientific">Tritonibacter scottomollicae</name>
    <name type="common">Epibacterium scottomollicae</name>
    <dbReference type="NCBI Taxonomy" id="483013"/>
    <lineage>
        <taxon>Bacteria</taxon>
        <taxon>Pseudomonadati</taxon>
        <taxon>Pseudomonadota</taxon>
        <taxon>Alphaproteobacteria</taxon>
        <taxon>Rhodobacterales</taxon>
        <taxon>Paracoccaceae</taxon>
        <taxon>Tritonibacter</taxon>
    </lineage>
</organism>
<dbReference type="AlphaFoldDB" id="A0A2T1AJT0"/>
<dbReference type="OrthoDB" id="3638028at2"/>
<reference evidence="1 2" key="1">
    <citation type="submission" date="2018-03" db="EMBL/GenBank/DDBJ databases">
        <title>Genomic Encyclopedia of Archaeal and Bacterial Type Strains, Phase II (KMG-II): from individual species to whole genera.</title>
        <authorList>
            <person name="Goeker M."/>
        </authorList>
    </citation>
    <scope>NUCLEOTIDE SEQUENCE [LARGE SCALE GENOMIC DNA]</scope>
    <source>
        <strain evidence="1 2">DSM 25328</strain>
    </source>
</reference>
<keyword evidence="1" id="KW-0808">Transferase</keyword>
<dbReference type="InterPro" id="IPR011009">
    <property type="entry name" value="Kinase-like_dom_sf"/>
</dbReference>
<dbReference type="Proteomes" id="UP000237718">
    <property type="component" value="Unassembled WGS sequence"/>
</dbReference>
<protein>
    <submittedName>
        <fullName evidence="1">Streptomycin 6-kinase</fullName>
    </submittedName>
</protein>
<evidence type="ECO:0000313" key="1">
    <source>
        <dbReference type="EMBL" id="PRZ48851.1"/>
    </source>
</evidence>
<proteinExistence type="predicted"/>
<sequence length="274" mass="29611">MSLPPTDLLQRFGLSAPELVAETARAKVWRVRRGSGAWAALKYYPAGHMGNEASGLAYLERCEGAGAVRVFERSADAVLMEWLEGPSLGDLARAKGAEAADHGVTDVAARLCATRISGAGLLPVSTVMSPLRDATFTSPEAQESQGVARACLDQLQCGAGEDVAQHGDLHHDNIIQTAQGLRAFDAKGLVGPRAYELANAFRHPRGCRAHAADPQVIRRRAMMWGRVAGCTAREQLHWAIAKLLLSMLWSGQETLDDRMLLRHMLRVAKSGLQI</sequence>
<accession>A0A2T1AJT0</accession>
<dbReference type="RefSeq" id="WP_106162878.1">
    <property type="nucleotide sequence ID" value="NZ_PVUF01000003.1"/>
</dbReference>
<dbReference type="InterPro" id="IPR006748">
    <property type="entry name" value="NH2Glyco/OHUrea_AB-resist_kin"/>
</dbReference>
<comment type="caution">
    <text evidence="1">The sequence shown here is derived from an EMBL/GenBank/DDBJ whole genome shotgun (WGS) entry which is preliminary data.</text>
</comment>
<name>A0A2T1AJT0_TRISK</name>
<keyword evidence="1" id="KW-0418">Kinase</keyword>
<gene>
    <name evidence="1" type="ORF">CLV89_103163</name>
</gene>
<dbReference type="GO" id="GO:0016773">
    <property type="term" value="F:phosphotransferase activity, alcohol group as acceptor"/>
    <property type="evidence" value="ECO:0007669"/>
    <property type="project" value="InterPro"/>
</dbReference>
<dbReference type="EMBL" id="PVUF01000003">
    <property type="protein sequence ID" value="PRZ48851.1"/>
    <property type="molecule type" value="Genomic_DNA"/>
</dbReference>
<evidence type="ECO:0000313" key="2">
    <source>
        <dbReference type="Proteomes" id="UP000237718"/>
    </source>
</evidence>
<dbReference type="Pfam" id="PF04655">
    <property type="entry name" value="APH_6_hur"/>
    <property type="match status" value="1"/>
</dbReference>
<dbReference type="GO" id="GO:0016301">
    <property type="term" value="F:kinase activity"/>
    <property type="evidence" value="ECO:0007669"/>
    <property type="project" value="UniProtKB-KW"/>
</dbReference>
<dbReference type="GO" id="GO:0019748">
    <property type="term" value="P:secondary metabolic process"/>
    <property type="evidence" value="ECO:0007669"/>
    <property type="project" value="InterPro"/>
</dbReference>